<feature type="binding site" evidence="1">
    <location>
        <position position="162"/>
    </location>
    <ligand>
        <name>Zn(2+)</name>
        <dbReference type="ChEBI" id="CHEBI:29105"/>
    </ligand>
</feature>
<feature type="binding site" evidence="1">
    <location>
        <position position="82"/>
    </location>
    <ligand>
        <name>Zn(2+)</name>
        <dbReference type="ChEBI" id="CHEBI:29105"/>
    </ligand>
</feature>
<proteinExistence type="predicted"/>
<evidence type="ECO:0000256" key="1">
    <source>
        <dbReference type="PIRSR" id="PIRSR605301-1"/>
    </source>
</evidence>
<dbReference type="AlphaFoldDB" id="A0A0L0S8Z2"/>
<dbReference type="SMART" id="SM01388">
    <property type="entry name" value="Mob1_phocein"/>
    <property type="match status" value="1"/>
</dbReference>
<feature type="binding site" evidence="1">
    <location>
        <position position="87"/>
    </location>
    <ligand>
        <name>Zn(2+)</name>
        <dbReference type="ChEBI" id="CHEBI:29105"/>
    </ligand>
</feature>
<keyword evidence="1" id="KW-0479">Metal-binding</keyword>
<dbReference type="PANTHER" id="PTHR22599">
    <property type="entry name" value="MPS ONE BINDER KINASE ACTIVATOR-LIKE MOB"/>
    <property type="match status" value="1"/>
</dbReference>
<dbReference type="STRING" id="578462.A0A0L0S8Z2"/>
<dbReference type="InterPro" id="IPR036703">
    <property type="entry name" value="MOB_kinase_act_sf"/>
</dbReference>
<dbReference type="Proteomes" id="UP000054350">
    <property type="component" value="Unassembled WGS sequence"/>
</dbReference>
<dbReference type="SUPFAM" id="SSF101152">
    <property type="entry name" value="Mob1/phocein"/>
    <property type="match status" value="1"/>
</dbReference>
<dbReference type="Gene3D" id="1.20.140.30">
    <property type="entry name" value="MOB kinase activator"/>
    <property type="match status" value="1"/>
</dbReference>
<dbReference type="eggNOG" id="KOG0440">
    <property type="taxonomic scope" value="Eukaryota"/>
</dbReference>
<protein>
    <submittedName>
        <fullName evidence="2">Uncharacterized protein</fullName>
    </submittedName>
</protein>
<accession>A0A0L0S8Z2</accession>
<dbReference type="OMA" id="CNHSSER"/>
<dbReference type="OrthoDB" id="8170117at2759"/>
<sequence length="218" mass="24752">MLSTMSFFSLRSKIKSARKSSASAPKPLFVTPPYVTAVLVKGSFAPMVQLPPHIDRDEWLAANVFDFFQFISLFYGTIAEYCTPKECPTMSAGPGVDYAWVDGQRRSNKVPAPQYIDSTTTWIQGLLDDPDVFPTKSGQPFPKDHLATVKLIFKHLFRIFAHMYHAHYDKVLHLAEEAHLNTVFAHFMCFAKEFDLLDKKETEPLRDLIAELEGMNLC</sequence>
<evidence type="ECO:0000313" key="3">
    <source>
        <dbReference type="Proteomes" id="UP000054350"/>
    </source>
</evidence>
<evidence type="ECO:0000313" key="2">
    <source>
        <dbReference type="EMBL" id="KNE58879.1"/>
    </source>
</evidence>
<keyword evidence="3" id="KW-1185">Reference proteome</keyword>
<reference evidence="3" key="2">
    <citation type="submission" date="2009-11" db="EMBL/GenBank/DDBJ databases">
        <title>The Genome Sequence of Allomyces macrogynus strain ATCC 38327.</title>
        <authorList>
            <consortium name="The Broad Institute Genome Sequencing Platform"/>
            <person name="Russ C."/>
            <person name="Cuomo C."/>
            <person name="Shea T."/>
            <person name="Young S.K."/>
            <person name="Zeng Q."/>
            <person name="Koehrsen M."/>
            <person name="Haas B."/>
            <person name="Borodovsky M."/>
            <person name="Guigo R."/>
            <person name="Alvarado L."/>
            <person name="Berlin A."/>
            <person name="Borenstein D."/>
            <person name="Chen Z."/>
            <person name="Engels R."/>
            <person name="Freedman E."/>
            <person name="Gellesch M."/>
            <person name="Goldberg J."/>
            <person name="Griggs A."/>
            <person name="Gujja S."/>
            <person name="Heiman D."/>
            <person name="Hepburn T."/>
            <person name="Howarth C."/>
            <person name="Jen D."/>
            <person name="Larson L."/>
            <person name="Lewis B."/>
            <person name="Mehta T."/>
            <person name="Park D."/>
            <person name="Pearson M."/>
            <person name="Roberts A."/>
            <person name="Saif S."/>
            <person name="Shenoy N."/>
            <person name="Sisk P."/>
            <person name="Stolte C."/>
            <person name="Sykes S."/>
            <person name="Walk T."/>
            <person name="White J."/>
            <person name="Yandava C."/>
            <person name="Burger G."/>
            <person name="Gray M.W."/>
            <person name="Holland P.W.H."/>
            <person name="King N."/>
            <person name="Lang F.B.F."/>
            <person name="Roger A.J."/>
            <person name="Ruiz-Trillo I."/>
            <person name="Lander E."/>
            <person name="Nusbaum C."/>
        </authorList>
    </citation>
    <scope>NUCLEOTIDE SEQUENCE [LARGE SCALE GENOMIC DNA]</scope>
    <source>
        <strain evidence="3">ATCC 38327</strain>
    </source>
</reference>
<dbReference type="Pfam" id="PF03637">
    <property type="entry name" value="Mob1_phocein"/>
    <property type="match status" value="1"/>
</dbReference>
<reference evidence="2 3" key="1">
    <citation type="submission" date="2009-11" db="EMBL/GenBank/DDBJ databases">
        <title>Annotation of Allomyces macrogynus ATCC 38327.</title>
        <authorList>
            <consortium name="The Broad Institute Genome Sequencing Platform"/>
            <person name="Russ C."/>
            <person name="Cuomo C."/>
            <person name="Burger G."/>
            <person name="Gray M.W."/>
            <person name="Holland P.W.H."/>
            <person name="King N."/>
            <person name="Lang F.B.F."/>
            <person name="Roger A.J."/>
            <person name="Ruiz-Trillo I."/>
            <person name="Young S.K."/>
            <person name="Zeng Q."/>
            <person name="Gargeya S."/>
            <person name="Fitzgerald M."/>
            <person name="Haas B."/>
            <person name="Abouelleil A."/>
            <person name="Alvarado L."/>
            <person name="Arachchi H.M."/>
            <person name="Berlin A."/>
            <person name="Chapman S.B."/>
            <person name="Gearin G."/>
            <person name="Goldberg J."/>
            <person name="Griggs A."/>
            <person name="Gujja S."/>
            <person name="Hansen M."/>
            <person name="Heiman D."/>
            <person name="Howarth C."/>
            <person name="Larimer J."/>
            <person name="Lui A."/>
            <person name="MacDonald P.J.P."/>
            <person name="McCowen C."/>
            <person name="Montmayeur A."/>
            <person name="Murphy C."/>
            <person name="Neiman D."/>
            <person name="Pearson M."/>
            <person name="Priest M."/>
            <person name="Roberts A."/>
            <person name="Saif S."/>
            <person name="Shea T."/>
            <person name="Sisk P."/>
            <person name="Stolte C."/>
            <person name="Sykes S."/>
            <person name="Wortman J."/>
            <person name="Nusbaum C."/>
            <person name="Birren B."/>
        </authorList>
    </citation>
    <scope>NUCLEOTIDE SEQUENCE [LARGE SCALE GENOMIC DNA]</scope>
    <source>
        <strain evidence="2 3">ATCC 38327</strain>
    </source>
</reference>
<name>A0A0L0S8Z2_ALLM3</name>
<feature type="binding site" evidence="1">
    <location>
        <position position="167"/>
    </location>
    <ligand>
        <name>Zn(2+)</name>
        <dbReference type="ChEBI" id="CHEBI:29105"/>
    </ligand>
</feature>
<organism evidence="2 3">
    <name type="scientific">Allomyces macrogynus (strain ATCC 38327)</name>
    <name type="common">Allomyces javanicus var. macrogynus</name>
    <dbReference type="NCBI Taxonomy" id="578462"/>
    <lineage>
        <taxon>Eukaryota</taxon>
        <taxon>Fungi</taxon>
        <taxon>Fungi incertae sedis</taxon>
        <taxon>Blastocladiomycota</taxon>
        <taxon>Blastocladiomycetes</taxon>
        <taxon>Blastocladiales</taxon>
        <taxon>Blastocladiaceae</taxon>
        <taxon>Allomyces</taxon>
    </lineage>
</organism>
<dbReference type="InterPro" id="IPR005301">
    <property type="entry name" value="MOB_kinase_act_fam"/>
</dbReference>
<keyword evidence="1" id="KW-0862">Zinc</keyword>
<dbReference type="EMBL" id="GG745333">
    <property type="protein sequence ID" value="KNE58879.1"/>
    <property type="molecule type" value="Genomic_DNA"/>
</dbReference>
<dbReference type="VEuPathDB" id="FungiDB:AMAG_04416"/>
<gene>
    <name evidence="2" type="ORF">AMAG_04416</name>
</gene>